<evidence type="ECO:0000256" key="4">
    <source>
        <dbReference type="PROSITE-ProRule" id="PRU00175"/>
    </source>
</evidence>
<dbReference type="InterPro" id="IPR001841">
    <property type="entry name" value="Znf_RING"/>
</dbReference>
<keyword evidence="3" id="KW-0862">Zinc</keyword>
<dbReference type="SUPFAM" id="SSF57850">
    <property type="entry name" value="RING/U-box"/>
    <property type="match status" value="1"/>
</dbReference>
<evidence type="ECO:0000313" key="7">
    <source>
        <dbReference type="Proteomes" id="UP000037510"/>
    </source>
</evidence>
<gene>
    <name evidence="6" type="ORF">OBRU01_14269</name>
</gene>
<proteinExistence type="predicted"/>
<dbReference type="GO" id="GO:0008270">
    <property type="term" value="F:zinc ion binding"/>
    <property type="evidence" value="ECO:0007669"/>
    <property type="project" value="UniProtKB-KW"/>
</dbReference>
<dbReference type="PANTHER" id="PTHR45877:SF2">
    <property type="entry name" value="E3 UBIQUITIN-PROTEIN LIGASE SINA-RELATED"/>
    <property type="match status" value="1"/>
</dbReference>
<dbReference type="GO" id="GO:0031624">
    <property type="term" value="F:ubiquitin conjugating enzyme binding"/>
    <property type="evidence" value="ECO:0007669"/>
    <property type="project" value="TreeGrafter"/>
</dbReference>
<sequence>MMVPPQSLLRLLECPVCLEWMEPPMSQCRRGHLVCCRCRARLASCPVCRTTFSSVRNRAMEGEQHTNMLKVGSRQRFGIKVNVETHETWLLLALDELFLLKVDVDVRTWGVVVDLESSSLNVSRQDCFHLTLDQNRHFDAEKYLEFDVELSKVDPPPSRDDSDS</sequence>
<dbReference type="InterPro" id="IPR013083">
    <property type="entry name" value="Znf_RING/FYVE/PHD"/>
</dbReference>
<keyword evidence="1" id="KW-0479">Metal-binding</keyword>
<dbReference type="PANTHER" id="PTHR45877">
    <property type="entry name" value="E3 UBIQUITIN-PROTEIN LIGASE SIAH2"/>
    <property type="match status" value="1"/>
</dbReference>
<dbReference type="Gene3D" id="3.30.40.10">
    <property type="entry name" value="Zinc/RING finger domain, C3HC4 (zinc finger)"/>
    <property type="match status" value="1"/>
</dbReference>
<evidence type="ECO:0000256" key="2">
    <source>
        <dbReference type="ARBA" id="ARBA00022771"/>
    </source>
</evidence>
<dbReference type="EMBL" id="JTDY01002428">
    <property type="protein sequence ID" value="KOB71436.1"/>
    <property type="molecule type" value="Genomic_DNA"/>
</dbReference>
<evidence type="ECO:0000256" key="3">
    <source>
        <dbReference type="ARBA" id="ARBA00022833"/>
    </source>
</evidence>
<evidence type="ECO:0000313" key="6">
    <source>
        <dbReference type="EMBL" id="KOB71436.1"/>
    </source>
</evidence>
<dbReference type="InterPro" id="IPR049548">
    <property type="entry name" value="Sina-like_RING"/>
</dbReference>
<feature type="domain" description="RING-type" evidence="5">
    <location>
        <begin position="14"/>
        <end position="49"/>
    </location>
</feature>
<reference evidence="6 7" key="1">
    <citation type="journal article" date="2015" name="Genome Biol. Evol.">
        <title>The genome of winter moth (Operophtera brumata) provides a genomic perspective on sexual dimorphism and phenology.</title>
        <authorList>
            <person name="Derks M.F."/>
            <person name="Smit S."/>
            <person name="Salis L."/>
            <person name="Schijlen E."/>
            <person name="Bossers A."/>
            <person name="Mateman C."/>
            <person name="Pijl A.S."/>
            <person name="de Ridder D."/>
            <person name="Groenen M.A."/>
            <person name="Visser M.E."/>
            <person name="Megens H.J."/>
        </authorList>
    </citation>
    <scope>NUCLEOTIDE SEQUENCE [LARGE SCALE GENOMIC DNA]</scope>
    <source>
        <strain evidence="6">WM2013NL</strain>
        <tissue evidence="6">Head and thorax</tissue>
    </source>
</reference>
<dbReference type="PROSITE" id="PS50089">
    <property type="entry name" value="ZF_RING_2"/>
    <property type="match status" value="1"/>
</dbReference>
<dbReference type="GO" id="GO:0061630">
    <property type="term" value="F:ubiquitin protein ligase activity"/>
    <property type="evidence" value="ECO:0007669"/>
    <property type="project" value="TreeGrafter"/>
</dbReference>
<evidence type="ECO:0000259" key="5">
    <source>
        <dbReference type="PROSITE" id="PS50089"/>
    </source>
</evidence>
<dbReference type="Proteomes" id="UP000037510">
    <property type="component" value="Unassembled WGS sequence"/>
</dbReference>
<keyword evidence="7" id="KW-1185">Reference proteome</keyword>
<protein>
    <submittedName>
        <fullName evidence="6">E3 ubiquitin-protein ligase</fullName>
    </submittedName>
</protein>
<dbReference type="STRING" id="104452.A0A0L7L816"/>
<keyword evidence="2 4" id="KW-0863">Zinc-finger</keyword>
<dbReference type="Pfam" id="PF21362">
    <property type="entry name" value="Sina_RING"/>
    <property type="match status" value="1"/>
</dbReference>
<dbReference type="GO" id="GO:0005737">
    <property type="term" value="C:cytoplasm"/>
    <property type="evidence" value="ECO:0007669"/>
    <property type="project" value="TreeGrafter"/>
</dbReference>
<comment type="caution">
    <text evidence="6">The sequence shown here is derived from an EMBL/GenBank/DDBJ whole genome shotgun (WGS) entry which is preliminary data.</text>
</comment>
<dbReference type="GO" id="GO:0043161">
    <property type="term" value="P:proteasome-mediated ubiquitin-dependent protein catabolic process"/>
    <property type="evidence" value="ECO:0007669"/>
    <property type="project" value="TreeGrafter"/>
</dbReference>
<evidence type="ECO:0000256" key="1">
    <source>
        <dbReference type="ARBA" id="ARBA00022723"/>
    </source>
</evidence>
<name>A0A0L7L816_OPEBR</name>
<organism evidence="6 7">
    <name type="scientific">Operophtera brumata</name>
    <name type="common">Winter moth</name>
    <name type="synonym">Phalaena brumata</name>
    <dbReference type="NCBI Taxonomy" id="104452"/>
    <lineage>
        <taxon>Eukaryota</taxon>
        <taxon>Metazoa</taxon>
        <taxon>Ecdysozoa</taxon>
        <taxon>Arthropoda</taxon>
        <taxon>Hexapoda</taxon>
        <taxon>Insecta</taxon>
        <taxon>Pterygota</taxon>
        <taxon>Neoptera</taxon>
        <taxon>Endopterygota</taxon>
        <taxon>Lepidoptera</taxon>
        <taxon>Glossata</taxon>
        <taxon>Ditrysia</taxon>
        <taxon>Geometroidea</taxon>
        <taxon>Geometridae</taxon>
        <taxon>Larentiinae</taxon>
        <taxon>Operophtera</taxon>
    </lineage>
</organism>
<dbReference type="AlphaFoldDB" id="A0A0L7L816"/>
<dbReference type="InterPro" id="IPR004162">
    <property type="entry name" value="SINA-like_animal"/>
</dbReference>
<accession>A0A0L7L816</accession>